<accession>A0A8E0RUK8</accession>
<name>A0A8E0RUK8_9TREM</name>
<dbReference type="Proteomes" id="UP000728185">
    <property type="component" value="Unassembled WGS sequence"/>
</dbReference>
<keyword evidence="2" id="KW-1133">Transmembrane helix</keyword>
<dbReference type="GO" id="GO:0006616">
    <property type="term" value="P:SRP-dependent cotranslational protein targeting to membrane, translocation"/>
    <property type="evidence" value="ECO:0007669"/>
    <property type="project" value="InterPro"/>
</dbReference>
<organism evidence="3 4">
    <name type="scientific">Fasciolopsis buskii</name>
    <dbReference type="NCBI Taxonomy" id="27845"/>
    <lineage>
        <taxon>Eukaryota</taxon>
        <taxon>Metazoa</taxon>
        <taxon>Spiralia</taxon>
        <taxon>Lophotrochozoa</taxon>
        <taxon>Platyhelminthes</taxon>
        <taxon>Trematoda</taxon>
        <taxon>Digenea</taxon>
        <taxon>Plagiorchiida</taxon>
        <taxon>Echinostomata</taxon>
        <taxon>Echinostomatoidea</taxon>
        <taxon>Fasciolidae</taxon>
        <taxon>Fasciolopsis</taxon>
    </lineage>
</organism>
<reference evidence="3" key="1">
    <citation type="submission" date="2019-05" db="EMBL/GenBank/DDBJ databases">
        <title>Annotation for the trematode Fasciolopsis buski.</title>
        <authorList>
            <person name="Choi Y.-J."/>
        </authorList>
    </citation>
    <scope>NUCLEOTIDE SEQUENCE</scope>
    <source>
        <strain evidence="3">HT</strain>
        <tissue evidence="3">Whole worm</tissue>
    </source>
</reference>
<dbReference type="PANTHER" id="PTHR12371">
    <property type="entry name" value="TRANSLOCATION ASSOCIATED MEMBRANE PROTEIN"/>
    <property type="match status" value="1"/>
</dbReference>
<evidence type="ECO:0000313" key="4">
    <source>
        <dbReference type="Proteomes" id="UP000728185"/>
    </source>
</evidence>
<dbReference type="InterPro" id="IPR016447">
    <property type="entry name" value="Translocation_assoc_membrane"/>
</dbReference>
<dbReference type="EMBL" id="LUCM01006754">
    <property type="protein sequence ID" value="KAA0190827.1"/>
    <property type="molecule type" value="Genomic_DNA"/>
</dbReference>
<keyword evidence="2" id="KW-0812">Transmembrane</keyword>
<protein>
    <submittedName>
        <fullName evidence="3">Translocation-associated membrane protein 1</fullName>
    </submittedName>
</protein>
<evidence type="ECO:0000313" key="3">
    <source>
        <dbReference type="EMBL" id="KAA0190827.1"/>
    </source>
</evidence>
<evidence type="ECO:0000256" key="1">
    <source>
        <dbReference type="SAM" id="MobiDB-lite"/>
    </source>
</evidence>
<feature type="transmembrane region" description="Helical" evidence="2">
    <location>
        <begin position="119"/>
        <end position="141"/>
    </location>
</feature>
<evidence type="ECO:0000256" key="2">
    <source>
        <dbReference type="SAM" id="Phobius"/>
    </source>
</evidence>
<proteinExistence type="predicted"/>
<dbReference type="GO" id="GO:0005789">
    <property type="term" value="C:endoplasmic reticulum membrane"/>
    <property type="evidence" value="ECO:0007669"/>
    <property type="project" value="TreeGrafter"/>
</dbReference>
<comment type="caution">
    <text evidence="3">The sequence shown here is derived from an EMBL/GenBank/DDBJ whole genome shotgun (WGS) entry which is preliminary data.</text>
</comment>
<feature type="region of interest" description="Disordered" evidence="1">
    <location>
        <begin position="148"/>
        <end position="210"/>
    </location>
</feature>
<dbReference type="OrthoDB" id="3053196at2759"/>
<keyword evidence="4" id="KW-1185">Reference proteome</keyword>
<feature type="compositionally biased region" description="Basic residues" evidence="1">
    <location>
        <begin position="199"/>
        <end position="210"/>
    </location>
</feature>
<gene>
    <name evidence="3" type="ORF">FBUS_03038</name>
</gene>
<dbReference type="PANTHER" id="PTHR12371:SF11">
    <property type="entry name" value="TRANSLOCATING CHAIN-ASSOCIATED MEMBRANE PROTEIN"/>
    <property type="match status" value="1"/>
</dbReference>
<dbReference type="GO" id="GO:0045048">
    <property type="term" value="P:protein insertion into ER membrane"/>
    <property type="evidence" value="ECO:0007669"/>
    <property type="project" value="TreeGrafter"/>
</dbReference>
<keyword evidence="2" id="KW-0472">Membrane</keyword>
<dbReference type="AlphaFoldDB" id="A0A8E0RUK8"/>
<feature type="compositionally biased region" description="Polar residues" evidence="1">
    <location>
        <begin position="159"/>
        <end position="168"/>
    </location>
</feature>
<sequence length="210" mass="24044">MTVRPVRKKSKNPSYFSHEFIISNHGDIVSFFAMIIVMGLLYKVSLCSPYVIASQGTHSLSSTFLFIQHNVTDEDLLLAPRLSGIIFSKSETGKLDPSYGLGKQSVPVVDLNTGNFNTATIRTASMAFLFISQVFMVWNFITFHQRRRRDRPSHGASKNWFSFGQESNTPKKKEKKKVVKREEEEPSEGDSDQNNQKELRRRKPIRTRPQ</sequence>
<feature type="compositionally biased region" description="Basic residues" evidence="1">
    <location>
        <begin position="170"/>
        <end position="179"/>
    </location>
</feature>
<feature type="transmembrane region" description="Helical" evidence="2">
    <location>
        <begin position="21"/>
        <end position="42"/>
    </location>
</feature>